<dbReference type="InterPro" id="IPR027417">
    <property type="entry name" value="P-loop_NTPase"/>
</dbReference>
<keyword evidence="2" id="KW-0547">Nucleotide-binding</keyword>
<gene>
    <name evidence="5" type="ORF">H9830_11950</name>
</gene>
<reference evidence="5" key="2">
    <citation type="submission" date="2021-04" db="EMBL/GenBank/DDBJ databases">
        <authorList>
            <person name="Gilroy R."/>
        </authorList>
    </citation>
    <scope>NUCLEOTIDE SEQUENCE</scope>
    <source>
        <strain evidence="5">ChiGjej1B1-98</strain>
    </source>
</reference>
<dbReference type="PROSITE" id="PS50893">
    <property type="entry name" value="ABC_TRANSPORTER_2"/>
    <property type="match status" value="1"/>
</dbReference>
<name>A0A9D2C989_9MICO</name>
<proteinExistence type="predicted"/>
<organism evidence="5 6">
    <name type="scientific">Candidatus Agrococcus pullicola</name>
    <dbReference type="NCBI Taxonomy" id="2838429"/>
    <lineage>
        <taxon>Bacteria</taxon>
        <taxon>Bacillati</taxon>
        <taxon>Actinomycetota</taxon>
        <taxon>Actinomycetes</taxon>
        <taxon>Micrococcales</taxon>
        <taxon>Microbacteriaceae</taxon>
        <taxon>Agrococcus</taxon>
    </lineage>
</organism>
<dbReference type="AlphaFoldDB" id="A0A9D2C989"/>
<dbReference type="Gene3D" id="3.40.50.300">
    <property type="entry name" value="P-loop containing nucleotide triphosphate hydrolases"/>
    <property type="match status" value="1"/>
</dbReference>
<dbReference type="InterPro" id="IPR050153">
    <property type="entry name" value="Metal_Ion_Import_ABC"/>
</dbReference>
<dbReference type="GO" id="GO:0005524">
    <property type="term" value="F:ATP binding"/>
    <property type="evidence" value="ECO:0007669"/>
    <property type="project" value="UniProtKB-KW"/>
</dbReference>
<evidence type="ECO:0000259" key="4">
    <source>
        <dbReference type="PROSITE" id="PS50893"/>
    </source>
</evidence>
<dbReference type="SMART" id="SM00382">
    <property type="entry name" value="AAA"/>
    <property type="match status" value="1"/>
</dbReference>
<dbReference type="PANTHER" id="PTHR42734">
    <property type="entry name" value="METAL TRANSPORT SYSTEM ATP-BINDING PROTEIN TM_0124-RELATED"/>
    <property type="match status" value="1"/>
</dbReference>
<evidence type="ECO:0000313" key="6">
    <source>
        <dbReference type="Proteomes" id="UP000824005"/>
    </source>
</evidence>
<comment type="caution">
    <text evidence="5">The sequence shown here is derived from an EMBL/GenBank/DDBJ whole genome shotgun (WGS) entry which is preliminary data.</text>
</comment>
<reference evidence="5" key="1">
    <citation type="journal article" date="2021" name="PeerJ">
        <title>Extensive microbial diversity within the chicken gut microbiome revealed by metagenomics and culture.</title>
        <authorList>
            <person name="Gilroy R."/>
            <person name="Ravi A."/>
            <person name="Getino M."/>
            <person name="Pursley I."/>
            <person name="Horton D.L."/>
            <person name="Alikhan N.F."/>
            <person name="Baker D."/>
            <person name="Gharbi K."/>
            <person name="Hall N."/>
            <person name="Watson M."/>
            <person name="Adriaenssens E.M."/>
            <person name="Foster-Nyarko E."/>
            <person name="Jarju S."/>
            <person name="Secka A."/>
            <person name="Antonio M."/>
            <person name="Oren A."/>
            <person name="Chaudhuri R.R."/>
            <person name="La Ragione R."/>
            <person name="Hildebrand F."/>
            <person name="Pallen M.J."/>
        </authorList>
    </citation>
    <scope>NUCLEOTIDE SEQUENCE</scope>
    <source>
        <strain evidence="5">ChiGjej1B1-98</strain>
    </source>
</reference>
<dbReference type="InterPro" id="IPR003439">
    <property type="entry name" value="ABC_transporter-like_ATP-bd"/>
</dbReference>
<keyword evidence="3 5" id="KW-0067">ATP-binding</keyword>
<dbReference type="EMBL" id="DXDC01000360">
    <property type="protein sequence ID" value="HIY66976.1"/>
    <property type="molecule type" value="Genomic_DNA"/>
</dbReference>
<dbReference type="Pfam" id="PF00005">
    <property type="entry name" value="ABC_tran"/>
    <property type="match status" value="1"/>
</dbReference>
<dbReference type="CDD" id="cd03235">
    <property type="entry name" value="ABC_Metallic_Cations"/>
    <property type="match status" value="1"/>
</dbReference>
<protein>
    <submittedName>
        <fullName evidence="5">Metal ABC transporter ATP-binding protein</fullName>
    </submittedName>
</protein>
<evidence type="ECO:0000256" key="2">
    <source>
        <dbReference type="ARBA" id="ARBA00022741"/>
    </source>
</evidence>
<evidence type="ECO:0000256" key="1">
    <source>
        <dbReference type="ARBA" id="ARBA00022448"/>
    </source>
</evidence>
<dbReference type="InterPro" id="IPR003593">
    <property type="entry name" value="AAA+_ATPase"/>
</dbReference>
<accession>A0A9D2C989</accession>
<evidence type="ECO:0000313" key="5">
    <source>
        <dbReference type="EMBL" id="HIY66976.1"/>
    </source>
</evidence>
<dbReference type="Proteomes" id="UP000824005">
    <property type="component" value="Unassembled WGS sequence"/>
</dbReference>
<feature type="domain" description="ABC transporter" evidence="4">
    <location>
        <begin position="8"/>
        <end position="234"/>
    </location>
</feature>
<evidence type="ECO:0000256" key="3">
    <source>
        <dbReference type="ARBA" id="ARBA00022840"/>
    </source>
</evidence>
<dbReference type="GO" id="GO:0016887">
    <property type="term" value="F:ATP hydrolysis activity"/>
    <property type="evidence" value="ECO:0007669"/>
    <property type="project" value="InterPro"/>
</dbReference>
<dbReference type="SUPFAM" id="SSF52540">
    <property type="entry name" value="P-loop containing nucleoside triphosphate hydrolases"/>
    <property type="match status" value="1"/>
</dbReference>
<sequence>MSTQEPIVSIRDASFSYNGKPALTHVSFDVHAGEAVSLIGPNGAGKSTLLAGILGTVKHRSERFTVPTGKGSVGLLPQHQGVDRDFPVSLEQVVMMGRVPKRGFLWPSRDDRHAVRDALATVGLTEQRKQRFGELSGGQRQRGLLARAIAAGPSLLLLDEPFNGLDSESRGKLLEIVRRLKHEGVAMIITTHDLDLARSATEKTLLVNGEQIAFDETECVLTLEQVQRTFDREAVEIDGHTLTTAEHHASEHPHHGHETEAG</sequence>
<keyword evidence="1" id="KW-0813">Transport</keyword>